<dbReference type="GO" id="GO:0005737">
    <property type="term" value="C:cytoplasm"/>
    <property type="evidence" value="ECO:0007669"/>
    <property type="project" value="TreeGrafter"/>
</dbReference>
<dbReference type="Pfam" id="PF00806">
    <property type="entry name" value="PUF"/>
    <property type="match status" value="6"/>
</dbReference>
<dbReference type="Gene3D" id="1.25.10.10">
    <property type="entry name" value="Leucine-rich Repeat Variant"/>
    <property type="match status" value="1"/>
</dbReference>
<dbReference type="Proteomes" id="UP001293593">
    <property type="component" value="Unassembled WGS sequence"/>
</dbReference>
<feature type="compositionally biased region" description="Basic and acidic residues" evidence="5">
    <location>
        <begin position="57"/>
        <end position="67"/>
    </location>
</feature>
<feature type="repeat" description="Pumilio" evidence="4">
    <location>
        <begin position="495"/>
        <end position="532"/>
    </location>
</feature>
<evidence type="ECO:0000313" key="8">
    <source>
        <dbReference type="Proteomes" id="UP001293593"/>
    </source>
</evidence>
<feature type="region of interest" description="Disordered" evidence="5">
    <location>
        <begin position="1"/>
        <end position="82"/>
    </location>
</feature>
<dbReference type="InterPro" id="IPR001313">
    <property type="entry name" value="Pumilio_RNA-bd_rpt"/>
</dbReference>
<evidence type="ECO:0000256" key="2">
    <source>
        <dbReference type="ARBA" id="ARBA00022845"/>
    </source>
</evidence>
<proteinExistence type="predicted"/>
<name>A0AAE1TGP4_9FABA</name>
<dbReference type="PANTHER" id="PTHR12537">
    <property type="entry name" value="RNA BINDING PROTEIN PUMILIO-RELATED"/>
    <property type="match status" value="1"/>
</dbReference>
<protein>
    <recommendedName>
        <fullName evidence="6">PUM-HD domain-containing protein</fullName>
    </recommendedName>
</protein>
<feature type="repeat" description="Pumilio" evidence="4">
    <location>
        <begin position="423"/>
        <end position="458"/>
    </location>
</feature>
<keyword evidence="2" id="KW-0810">Translation regulation</keyword>
<evidence type="ECO:0000256" key="1">
    <source>
        <dbReference type="ARBA" id="ARBA00022737"/>
    </source>
</evidence>
<dbReference type="EMBL" id="JAWXYG010000001">
    <property type="protein sequence ID" value="KAK4284523.1"/>
    <property type="molecule type" value="Genomic_DNA"/>
</dbReference>
<feature type="domain" description="PUM-HD" evidence="6">
    <location>
        <begin position="210"/>
        <end position="558"/>
    </location>
</feature>
<dbReference type="GO" id="GO:0003729">
    <property type="term" value="F:mRNA binding"/>
    <property type="evidence" value="ECO:0007669"/>
    <property type="project" value="TreeGrafter"/>
</dbReference>
<gene>
    <name evidence="7" type="ORF">QN277_001344</name>
</gene>
<feature type="compositionally biased region" description="Pro residues" evidence="5">
    <location>
        <begin position="19"/>
        <end position="38"/>
    </location>
</feature>
<dbReference type="SMART" id="SM00025">
    <property type="entry name" value="Pumilio"/>
    <property type="match status" value="6"/>
</dbReference>
<dbReference type="PANTHER" id="PTHR12537:SF129">
    <property type="entry name" value="PUMILIO HOMOLOG 15-LIKE"/>
    <property type="match status" value="1"/>
</dbReference>
<dbReference type="PROSITE" id="PS50302">
    <property type="entry name" value="PUM"/>
    <property type="match status" value="4"/>
</dbReference>
<keyword evidence="1" id="KW-0677">Repeat</keyword>
<comment type="caution">
    <text evidence="7">The sequence shown here is derived from an EMBL/GenBank/DDBJ whole genome shotgun (WGS) entry which is preliminary data.</text>
</comment>
<evidence type="ECO:0000256" key="5">
    <source>
        <dbReference type="SAM" id="MobiDB-lite"/>
    </source>
</evidence>
<feature type="compositionally biased region" description="Low complexity" evidence="5">
    <location>
        <begin position="1"/>
        <end position="18"/>
    </location>
</feature>
<dbReference type="InterPro" id="IPR016024">
    <property type="entry name" value="ARM-type_fold"/>
</dbReference>
<dbReference type="GO" id="GO:0006417">
    <property type="term" value="P:regulation of translation"/>
    <property type="evidence" value="ECO:0007669"/>
    <property type="project" value="UniProtKB-KW"/>
</dbReference>
<accession>A0AAE1TGP4</accession>
<dbReference type="AlphaFoldDB" id="A0AAE1TGP4"/>
<feature type="repeat" description="Pumilio" evidence="4">
    <location>
        <begin position="459"/>
        <end position="494"/>
    </location>
</feature>
<sequence length="572" mass="65279">MEKLTQPPRPTLPSLSTQPPLPPLPSLSTQPPLPPLPSPHLLTVKRVTNPENQNNTNDHDNPKRPTSQEDGSPSESSSFRSNDDFVIDELFENSTRQQTLAENPEIETSHVYEEARDGNTTTQQSRVGNSGINPSPFYNILPYFNTASNRPARVGNFGPIGPRRGHVRMLQNENNTNQQTLDGNSEFVPYRPLGNNTNEHPLFGNLVLAIEPSSVSNSSPLMRRRYDNLTSSLEVYEGRLVSMSKDEDGSKYLETILENKNPRDIGFILTEVRGDLHDLMKDIFGKNVIEKLFDVLYGYPLTLFFQLITMERLQFRHVCINNIGYKVVMSMIDHLTTEIQRDGLTFTLRQIAVPLATSQYGSDVLQHFLRIFPNDFFKDILPEIAFACEFIAKTRSGSSLIQKCLSVATTPDTIPACLILFDQVINRVLLLSTDPYGNYVVQYLIRMGLHERNDEIVNRLRGHYVEFSTNQHASNVVERLLQFSSPTNVEIIVQEIWNSSAFLSVLQDPYGNYVAQTALQFYQGDMREILLNKILHYEQILYTDRYGRKVLDFLNRKVLDFLNRGRTFLPRF</sequence>
<dbReference type="InterPro" id="IPR011989">
    <property type="entry name" value="ARM-like"/>
</dbReference>
<feature type="compositionally biased region" description="Basic and acidic residues" evidence="5">
    <location>
        <begin position="107"/>
        <end position="117"/>
    </location>
</feature>
<feature type="repeat" description="Pumilio" evidence="4">
    <location>
        <begin position="234"/>
        <end position="270"/>
    </location>
</feature>
<keyword evidence="3" id="KW-0694">RNA-binding</keyword>
<dbReference type="SUPFAM" id="SSF48371">
    <property type="entry name" value="ARM repeat"/>
    <property type="match status" value="1"/>
</dbReference>
<reference evidence="7" key="1">
    <citation type="submission" date="2023-10" db="EMBL/GenBank/DDBJ databases">
        <title>Chromosome-level genome of the transformable northern wattle, Acacia crassicarpa.</title>
        <authorList>
            <person name="Massaro I."/>
            <person name="Sinha N.R."/>
            <person name="Poethig S."/>
            <person name="Leichty A.R."/>
        </authorList>
    </citation>
    <scope>NUCLEOTIDE SEQUENCE</scope>
    <source>
        <strain evidence="7">Acra3RX</strain>
        <tissue evidence="7">Leaf</tissue>
    </source>
</reference>
<evidence type="ECO:0000259" key="6">
    <source>
        <dbReference type="PROSITE" id="PS50303"/>
    </source>
</evidence>
<keyword evidence="8" id="KW-1185">Reference proteome</keyword>
<evidence type="ECO:0000256" key="4">
    <source>
        <dbReference type="PROSITE-ProRule" id="PRU00317"/>
    </source>
</evidence>
<evidence type="ECO:0000313" key="7">
    <source>
        <dbReference type="EMBL" id="KAK4284523.1"/>
    </source>
</evidence>
<feature type="compositionally biased region" description="Low complexity" evidence="5">
    <location>
        <begin position="68"/>
        <end position="80"/>
    </location>
</feature>
<organism evidence="7 8">
    <name type="scientific">Acacia crassicarpa</name>
    <name type="common">northern wattle</name>
    <dbReference type="NCBI Taxonomy" id="499986"/>
    <lineage>
        <taxon>Eukaryota</taxon>
        <taxon>Viridiplantae</taxon>
        <taxon>Streptophyta</taxon>
        <taxon>Embryophyta</taxon>
        <taxon>Tracheophyta</taxon>
        <taxon>Spermatophyta</taxon>
        <taxon>Magnoliopsida</taxon>
        <taxon>eudicotyledons</taxon>
        <taxon>Gunneridae</taxon>
        <taxon>Pentapetalae</taxon>
        <taxon>rosids</taxon>
        <taxon>fabids</taxon>
        <taxon>Fabales</taxon>
        <taxon>Fabaceae</taxon>
        <taxon>Caesalpinioideae</taxon>
        <taxon>mimosoid clade</taxon>
        <taxon>Acacieae</taxon>
        <taxon>Acacia</taxon>
    </lineage>
</organism>
<dbReference type="InterPro" id="IPR033133">
    <property type="entry name" value="PUM-HD"/>
</dbReference>
<feature type="region of interest" description="Disordered" evidence="5">
    <location>
        <begin position="94"/>
        <end position="131"/>
    </location>
</feature>
<dbReference type="PROSITE" id="PS50303">
    <property type="entry name" value="PUM_HD"/>
    <property type="match status" value="1"/>
</dbReference>
<feature type="compositionally biased region" description="Polar residues" evidence="5">
    <location>
        <begin position="118"/>
        <end position="131"/>
    </location>
</feature>
<evidence type="ECO:0000256" key="3">
    <source>
        <dbReference type="ARBA" id="ARBA00022884"/>
    </source>
</evidence>